<dbReference type="Gene3D" id="2.60.300.12">
    <property type="entry name" value="HesB-like domain"/>
    <property type="match status" value="1"/>
</dbReference>
<dbReference type="EMBL" id="FPAA01000003">
    <property type="protein sequence ID" value="SFS49457.1"/>
    <property type="molecule type" value="Genomic_DNA"/>
</dbReference>
<accession>A0A1I6QAG0</accession>
<dbReference type="SUPFAM" id="SSF89360">
    <property type="entry name" value="HesB-like domain"/>
    <property type="match status" value="1"/>
</dbReference>
<feature type="domain" description="Core" evidence="1">
    <location>
        <begin position="1"/>
        <end position="96"/>
    </location>
</feature>
<dbReference type="InterPro" id="IPR035903">
    <property type="entry name" value="HesB-like_dom_sf"/>
</dbReference>
<organism evidence="2 3">
    <name type="scientific">Marininema halotolerans</name>
    <dbReference type="NCBI Taxonomy" id="1155944"/>
    <lineage>
        <taxon>Bacteria</taxon>
        <taxon>Bacillati</taxon>
        <taxon>Bacillota</taxon>
        <taxon>Bacilli</taxon>
        <taxon>Bacillales</taxon>
        <taxon>Thermoactinomycetaceae</taxon>
        <taxon>Marininema</taxon>
    </lineage>
</organism>
<evidence type="ECO:0000259" key="1">
    <source>
        <dbReference type="Pfam" id="PF01521"/>
    </source>
</evidence>
<evidence type="ECO:0000313" key="2">
    <source>
        <dbReference type="EMBL" id="SFS49457.1"/>
    </source>
</evidence>
<dbReference type="InterPro" id="IPR000361">
    <property type="entry name" value="ATAP_core_dom"/>
</dbReference>
<dbReference type="Proteomes" id="UP000198660">
    <property type="component" value="Unassembled WGS sequence"/>
</dbReference>
<evidence type="ECO:0000313" key="3">
    <source>
        <dbReference type="Proteomes" id="UP000198660"/>
    </source>
</evidence>
<dbReference type="RefSeq" id="WP_176391881.1">
    <property type="nucleotide sequence ID" value="NZ_FPAA01000003.1"/>
</dbReference>
<dbReference type="Pfam" id="PF01521">
    <property type="entry name" value="Fe-S_biosyn"/>
    <property type="match status" value="1"/>
</dbReference>
<keyword evidence="3" id="KW-1185">Reference proteome</keyword>
<protein>
    <submittedName>
        <fullName evidence="2">Iron-sulphur cluster biosynthesis</fullName>
    </submittedName>
</protein>
<gene>
    <name evidence="2" type="ORF">SAMN05444972_1032</name>
</gene>
<reference evidence="3" key="1">
    <citation type="submission" date="2016-10" db="EMBL/GenBank/DDBJ databases">
        <authorList>
            <person name="Varghese N."/>
            <person name="Submissions S."/>
        </authorList>
    </citation>
    <scope>NUCLEOTIDE SEQUENCE [LARGE SCALE GENOMIC DNA]</scope>
    <source>
        <strain evidence="3">DSM 45789</strain>
    </source>
</reference>
<dbReference type="AlphaFoldDB" id="A0A1I6QAG0"/>
<name>A0A1I6QAG0_9BACL</name>
<proteinExistence type="predicted"/>
<sequence>MVIHIDGQTSKALHQKRPEETAALRLAVMNEGCGCGGDIWFEMNWDHPQMDDIAIHHTPIQVVLDPQSSEYFDQDLFLRYVAINDSFSLSSKNQIYLHHIHL</sequence>